<dbReference type="PANTHER" id="PTHR47032:SF1">
    <property type="entry name" value="UDP-D-XYLOSE:L-FUCOSE ALPHA-1,3-D-XYLOSYLTRANSFERASE-RELATED"/>
    <property type="match status" value="1"/>
</dbReference>
<proteinExistence type="inferred from homology"/>
<dbReference type="Proteomes" id="UP000268093">
    <property type="component" value="Unassembled WGS sequence"/>
</dbReference>
<dbReference type="GO" id="GO:0016757">
    <property type="term" value="F:glycosyltransferase activity"/>
    <property type="evidence" value="ECO:0007669"/>
    <property type="project" value="TreeGrafter"/>
</dbReference>
<dbReference type="GO" id="GO:0005794">
    <property type="term" value="C:Golgi apparatus"/>
    <property type="evidence" value="ECO:0007669"/>
    <property type="project" value="TreeGrafter"/>
</dbReference>
<dbReference type="InterPro" id="IPR005069">
    <property type="entry name" value="Nucl-diP-sugar_transferase"/>
</dbReference>
<dbReference type="InterPro" id="IPR052636">
    <property type="entry name" value="UDP-D-xylose:L-fucose_XylT"/>
</dbReference>
<evidence type="ECO:0000313" key="5">
    <source>
        <dbReference type="Proteomes" id="UP000268093"/>
    </source>
</evidence>
<gene>
    <name evidence="4" type="ORF">BC936DRAFT_137429</name>
</gene>
<dbReference type="AlphaFoldDB" id="A0A433CXE3"/>
<dbReference type="Pfam" id="PF03407">
    <property type="entry name" value="Nucleotid_trans"/>
    <property type="match status" value="1"/>
</dbReference>
<evidence type="ECO:0000256" key="1">
    <source>
        <dbReference type="ARBA" id="ARBA00007033"/>
    </source>
</evidence>
<dbReference type="InterPro" id="IPR029044">
    <property type="entry name" value="Nucleotide-diphossugar_trans"/>
</dbReference>
<evidence type="ECO:0000256" key="2">
    <source>
        <dbReference type="SAM" id="Phobius"/>
    </source>
</evidence>
<sequence>MLYTTRLGRFHAVVTIFAALGILSWIVIPNQNALWRQRVSFESAGCQITDQDRQVMLSVHDNYEAVPLGTKFSPLSDDIAEAVNHNLAAERILITAVVNFGMLEYTLNWAESLRRSGYRRYLVFCIDDKLYDALASRGLESHAVRIPQDWFHVEVSSMFETYRAANYRAITHAKSLVVERLLHANVTVLFSDVDIVVLRPRMLDYLRARLHSRLGTEMFFTIENERNPANVVNSGFYIMKPTKTSLRVIAETIAIQDRMFDNITQQKAMNAALTAVTPAGSPFSSREVGLLDMYLFINGYMYFLEKKYTAQRMGIQPYIVHVNFMVGTAKKDTLKKAGLWYLDS</sequence>
<keyword evidence="2" id="KW-1133">Transmembrane helix</keyword>
<feature type="transmembrane region" description="Helical" evidence="2">
    <location>
        <begin position="7"/>
        <end position="28"/>
    </location>
</feature>
<dbReference type="PANTHER" id="PTHR47032">
    <property type="entry name" value="UDP-D-XYLOSE:L-FUCOSE ALPHA-1,3-D-XYLOSYLTRANSFERASE-RELATED"/>
    <property type="match status" value="1"/>
</dbReference>
<comment type="similarity">
    <text evidence="1">Belongs to the glycosyltransferase 77 family.</text>
</comment>
<feature type="domain" description="Nucleotide-diphospho-sugar transferase" evidence="3">
    <location>
        <begin position="119"/>
        <end position="331"/>
    </location>
</feature>
<dbReference type="OrthoDB" id="2189463at2759"/>
<evidence type="ECO:0000259" key="3">
    <source>
        <dbReference type="Pfam" id="PF03407"/>
    </source>
</evidence>
<keyword evidence="2" id="KW-0812">Transmembrane</keyword>
<reference evidence="4 5" key="1">
    <citation type="journal article" date="2018" name="New Phytol.">
        <title>Phylogenomics of Endogonaceae and evolution of mycorrhizas within Mucoromycota.</title>
        <authorList>
            <person name="Chang Y."/>
            <person name="Desiro A."/>
            <person name="Na H."/>
            <person name="Sandor L."/>
            <person name="Lipzen A."/>
            <person name="Clum A."/>
            <person name="Barry K."/>
            <person name="Grigoriev I.V."/>
            <person name="Martin F.M."/>
            <person name="Stajich J.E."/>
            <person name="Smith M.E."/>
            <person name="Bonito G."/>
            <person name="Spatafora J.W."/>
        </authorList>
    </citation>
    <scope>NUCLEOTIDE SEQUENCE [LARGE SCALE GENOMIC DNA]</scope>
    <source>
        <strain evidence="4 5">GMNB39</strain>
    </source>
</reference>
<protein>
    <submittedName>
        <fullName evidence="4">Nucleotide-diphospho-sugar transferase-domain-containing protein</fullName>
    </submittedName>
</protein>
<keyword evidence="4" id="KW-0808">Transferase</keyword>
<accession>A0A433CXE3</accession>
<dbReference type="Gene3D" id="3.90.550.10">
    <property type="entry name" value="Spore Coat Polysaccharide Biosynthesis Protein SpsA, Chain A"/>
    <property type="match status" value="1"/>
</dbReference>
<dbReference type="EMBL" id="RBNI01011392">
    <property type="protein sequence ID" value="RUP43251.1"/>
    <property type="molecule type" value="Genomic_DNA"/>
</dbReference>
<evidence type="ECO:0000313" key="4">
    <source>
        <dbReference type="EMBL" id="RUP43251.1"/>
    </source>
</evidence>
<organism evidence="4 5">
    <name type="scientific">Jimgerdemannia flammicorona</name>
    <dbReference type="NCBI Taxonomy" id="994334"/>
    <lineage>
        <taxon>Eukaryota</taxon>
        <taxon>Fungi</taxon>
        <taxon>Fungi incertae sedis</taxon>
        <taxon>Mucoromycota</taxon>
        <taxon>Mucoromycotina</taxon>
        <taxon>Endogonomycetes</taxon>
        <taxon>Endogonales</taxon>
        <taxon>Endogonaceae</taxon>
        <taxon>Jimgerdemannia</taxon>
    </lineage>
</organism>
<keyword evidence="2" id="KW-0472">Membrane</keyword>
<keyword evidence="5" id="KW-1185">Reference proteome</keyword>
<comment type="caution">
    <text evidence="4">The sequence shown here is derived from an EMBL/GenBank/DDBJ whole genome shotgun (WGS) entry which is preliminary data.</text>
</comment>
<dbReference type="SUPFAM" id="SSF53448">
    <property type="entry name" value="Nucleotide-diphospho-sugar transferases"/>
    <property type="match status" value="1"/>
</dbReference>
<name>A0A433CXE3_9FUNG</name>